<dbReference type="InterPro" id="IPR036388">
    <property type="entry name" value="WH-like_DNA-bd_sf"/>
</dbReference>
<dbReference type="AlphaFoldDB" id="A0A1G2EF54"/>
<dbReference type="GO" id="GO:0003677">
    <property type="term" value="F:DNA binding"/>
    <property type="evidence" value="ECO:0007669"/>
    <property type="project" value="InterPro"/>
</dbReference>
<dbReference type="STRING" id="1801672.A2896_00830"/>
<dbReference type="GO" id="GO:0004803">
    <property type="term" value="F:transposase activity"/>
    <property type="evidence" value="ECO:0007669"/>
    <property type="project" value="InterPro"/>
</dbReference>
<dbReference type="EMBL" id="MHMH01000023">
    <property type="protein sequence ID" value="OGZ23818.1"/>
    <property type="molecule type" value="Genomic_DNA"/>
</dbReference>
<organism evidence="1 2">
    <name type="scientific">Candidatus Nealsonbacteria bacterium RIFCSPLOWO2_01_FULL_43_32</name>
    <dbReference type="NCBI Taxonomy" id="1801672"/>
    <lineage>
        <taxon>Bacteria</taxon>
        <taxon>Candidatus Nealsoniibacteriota</taxon>
    </lineage>
</organism>
<evidence type="ECO:0000313" key="1">
    <source>
        <dbReference type="EMBL" id="OGZ23818.1"/>
    </source>
</evidence>
<accession>A0A1G2EF54</accession>
<gene>
    <name evidence="1" type="ORF">A2896_00830</name>
</gene>
<dbReference type="Gene3D" id="1.10.10.10">
    <property type="entry name" value="Winged helix-like DNA-binding domain superfamily/Winged helix DNA-binding domain"/>
    <property type="match status" value="1"/>
</dbReference>
<evidence type="ECO:0000313" key="2">
    <source>
        <dbReference type="Proteomes" id="UP000178647"/>
    </source>
</evidence>
<dbReference type="InterPro" id="IPR002514">
    <property type="entry name" value="Transposase_8"/>
</dbReference>
<reference evidence="1 2" key="1">
    <citation type="journal article" date="2016" name="Nat. Commun.">
        <title>Thousands of microbial genomes shed light on interconnected biogeochemical processes in an aquifer system.</title>
        <authorList>
            <person name="Anantharaman K."/>
            <person name="Brown C.T."/>
            <person name="Hug L.A."/>
            <person name="Sharon I."/>
            <person name="Castelle C.J."/>
            <person name="Probst A.J."/>
            <person name="Thomas B.C."/>
            <person name="Singh A."/>
            <person name="Wilkins M.J."/>
            <person name="Karaoz U."/>
            <person name="Brodie E.L."/>
            <person name="Williams K.H."/>
            <person name="Hubbard S.S."/>
            <person name="Banfield J.F."/>
        </authorList>
    </citation>
    <scope>NUCLEOTIDE SEQUENCE [LARGE SCALE GENOMIC DNA]</scope>
</reference>
<dbReference type="Proteomes" id="UP000178647">
    <property type="component" value="Unassembled WGS sequence"/>
</dbReference>
<dbReference type="InterPro" id="IPR009057">
    <property type="entry name" value="Homeodomain-like_sf"/>
</dbReference>
<proteinExistence type="predicted"/>
<name>A0A1G2EF54_9BACT</name>
<comment type="caution">
    <text evidence="1">The sequence shown here is derived from an EMBL/GenBank/DDBJ whole genome shotgun (WGS) entry which is preliminary data.</text>
</comment>
<dbReference type="Pfam" id="PF01527">
    <property type="entry name" value="HTH_Tnp_1"/>
    <property type="match status" value="1"/>
</dbReference>
<dbReference type="GO" id="GO:0006313">
    <property type="term" value="P:DNA transposition"/>
    <property type="evidence" value="ECO:0007669"/>
    <property type="project" value="InterPro"/>
</dbReference>
<protein>
    <submittedName>
        <fullName evidence="1">Uncharacterized protein</fullName>
    </submittedName>
</protein>
<dbReference type="SUPFAM" id="SSF46689">
    <property type="entry name" value="Homeodomain-like"/>
    <property type="match status" value="1"/>
</dbReference>
<sequence length="91" mass="10307">MPRGYPSLTPEQKREIVARVKEKGERVADLAKEYGVHSRNIYGFLSRSGQNSGALLELAKLKREKDALLKIVGQLIVDQKLGKKIQRRYGN</sequence>